<dbReference type="Proteomes" id="UP001281614">
    <property type="component" value="Unassembled WGS sequence"/>
</dbReference>
<evidence type="ECO:0000313" key="2">
    <source>
        <dbReference type="EMBL" id="KAK2773353.1"/>
    </source>
</evidence>
<feature type="region of interest" description="Disordered" evidence="1">
    <location>
        <begin position="72"/>
        <end position="94"/>
    </location>
</feature>
<proteinExistence type="predicted"/>
<protein>
    <submittedName>
        <fullName evidence="2">Uncharacterized protein</fullName>
    </submittedName>
</protein>
<evidence type="ECO:0000313" key="3">
    <source>
        <dbReference type="Proteomes" id="UP001281614"/>
    </source>
</evidence>
<name>A0AAE0DBA6_COLKA</name>
<dbReference type="AlphaFoldDB" id="A0AAE0DBA6"/>
<reference evidence="2" key="1">
    <citation type="submission" date="2023-02" db="EMBL/GenBank/DDBJ databases">
        <title>Colletotrichum kahawae CIFC_Que2 genome sequencing and assembly.</title>
        <authorList>
            <person name="Baroncelli R."/>
        </authorList>
    </citation>
    <scope>NUCLEOTIDE SEQUENCE</scope>
    <source>
        <strain evidence="2">CIFC_Que2</strain>
    </source>
</reference>
<comment type="caution">
    <text evidence="2">The sequence shown here is derived from an EMBL/GenBank/DDBJ whole genome shotgun (WGS) entry which is preliminary data.</text>
</comment>
<dbReference type="EMBL" id="VYYT01000057">
    <property type="protein sequence ID" value="KAK2773353.1"/>
    <property type="molecule type" value="Genomic_DNA"/>
</dbReference>
<evidence type="ECO:0000256" key="1">
    <source>
        <dbReference type="SAM" id="MobiDB-lite"/>
    </source>
</evidence>
<accession>A0AAE0DBA6</accession>
<gene>
    <name evidence="2" type="ORF">CKAH01_03813</name>
</gene>
<feature type="compositionally biased region" description="Basic and acidic residues" evidence="1">
    <location>
        <begin position="72"/>
        <end position="85"/>
    </location>
</feature>
<organism evidence="2 3">
    <name type="scientific">Colletotrichum kahawae</name>
    <name type="common">Coffee berry disease fungus</name>
    <dbReference type="NCBI Taxonomy" id="34407"/>
    <lineage>
        <taxon>Eukaryota</taxon>
        <taxon>Fungi</taxon>
        <taxon>Dikarya</taxon>
        <taxon>Ascomycota</taxon>
        <taxon>Pezizomycotina</taxon>
        <taxon>Sordariomycetes</taxon>
        <taxon>Hypocreomycetidae</taxon>
        <taxon>Glomerellales</taxon>
        <taxon>Glomerellaceae</taxon>
        <taxon>Colletotrichum</taxon>
        <taxon>Colletotrichum gloeosporioides species complex</taxon>
    </lineage>
</organism>
<keyword evidence="3" id="KW-1185">Reference proteome</keyword>
<sequence length="94" mass="9804">MSSCGESKARSQLWVALKKSEAPSRPVSAGGGPRMACAVGRSCQSPPAAQNASMGCVVFFLCGVARWLPSTDKRTTAESRSKDRAGGGWMNGPE</sequence>